<comment type="caution">
    <text evidence="9">The sequence shown here is derived from an EMBL/GenBank/DDBJ whole genome shotgun (WGS) entry which is preliminary data.</text>
</comment>
<name>A0ABW5T7H2_9BACI</name>
<dbReference type="Proteomes" id="UP001597520">
    <property type="component" value="Unassembled WGS sequence"/>
</dbReference>
<comment type="caution">
    <text evidence="7">Lacks conserved residue(s) required for the propagation of feature annotation.</text>
</comment>
<feature type="binding site" evidence="7">
    <location>
        <position position="334"/>
    </location>
    <ligand>
        <name>3-phosphoshikimate</name>
        <dbReference type="ChEBI" id="CHEBI:145989"/>
    </ligand>
</feature>
<evidence type="ECO:0000256" key="1">
    <source>
        <dbReference type="ARBA" id="ARBA00004811"/>
    </source>
</evidence>
<dbReference type="Gene3D" id="3.65.10.10">
    <property type="entry name" value="Enolpyruvate transferase domain"/>
    <property type="match status" value="2"/>
</dbReference>
<keyword evidence="7" id="KW-0963">Cytoplasm</keyword>
<evidence type="ECO:0000256" key="2">
    <source>
        <dbReference type="ARBA" id="ARBA00009948"/>
    </source>
</evidence>
<dbReference type="InterPro" id="IPR001986">
    <property type="entry name" value="Enolpyruvate_Tfrase_dom"/>
</dbReference>
<evidence type="ECO:0000256" key="4">
    <source>
        <dbReference type="ARBA" id="ARBA00022679"/>
    </source>
</evidence>
<keyword evidence="5 7" id="KW-0057">Aromatic amino acid biosynthesis</keyword>
<proteinExistence type="inferred from homology"/>
<evidence type="ECO:0000259" key="8">
    <source>
        <dbReference type="Pfam" id="PF00275"/>
    </source>
</evidence>
<comment type="similarity">
    <text evidence="2 7">Belongs to the EPSP synthase family.</text>
</comment>
<keyword evidence="10" id="KW-1185">Reference proteome</keyword>
<feature type="binding site" evidence="7">
    <location>
        <position position="365"/>
    </location>
    <ligand>
        <name>phosphoenolpyruvate</name>
        <dbReference type="ChEBI" id="CHEBI:58702"/>
    </ligand>
</feature>
<reference evidence="10" key="1">
    <citation type="journal article" date="2019" name="Int. J. Syst. Evol. Microbiol.">
        <title>The Global Catalogue of Microorganisms (GCM) 10K type strain sequencing project: providing services to taxonomists for standard genome sequencing and annotation.</title>
        <authorList>
            <consortium name="The Broad Institute Genomics Platform"/>
            <consortium name="The Broad Institute Genome Sequencing Center for Infectious Disease"/>
            <person name="Wu L."/>
            <person name="Ma J."/>
        </authorList>
    </citation>
    <scope>NUCLEOTIDE SEQUENCE [LARGE SCALE GENOMIC DNA]</scope>
    <source>
        <strain evidence="10">KCTC 33792</strain>
    </source>
</reference>
<feature type="binding site" evidence="7">
    <location>
        <position position="189"/>
    </location>
    <ligand>
        <name>3-phosphoshikimate</name>
        <dbReference type="ChEBI" id="CHEBI:145989"/>
    </ligand>
</feature>
<feature type="binding site" evidence="7">
    <location>
        <position position="361"/>
    </location>
    <ligand>
        <name>3-phosphoshikimate</name>
        <dbReference type="ChEBI" id="CHEBI:145989"/>
    </ligand>
</feature>
<comment type="subcellular location">
    <subcellularLocation>
        <location evidence="7">Cytoplasm</location>
    </subcellularLocation>
</comment>
<dbReference type="InterPro" id="IPR013792">
    <property type="entry name" value="RNA3'P_cycl/enolpyr_Trfase_a/b"/>
</dbReference>
<comment type="pathway">
    <text evidence="1 7">Metabolic intermediate biosynthesis; chorismate biosynthesis; chorismate from D-erythrose 4-phosphate and phosphoenolpyruvate: step 6/7.</text>
</comment>
<evidence type="ECO:0000256" key="6">
    <source>
        <dbReference type="ARBA" id="ARBA00044633"/>
    </source>
</evidence>
<dbReference type="PIRSF" id="PIRSF000505">
    <property type="entry name" value="EPSPS"/>
    <property type="match status" value="1"/>
</dbReference>
<dbReference type="InterPro" id="IPR036968">
    <property type="entry name" value="Enolpyruvate_Tfrase_sf"/>
</dbReference>
<dbReference type="CDD" id="cd01556">
    <property type="entry name" value="EPSP_synthase"/>
    <property type="match status" value="1"/>
</dbReference>
<dbReference type="EMBL" id="JBHUML010000006">
    <property type="protein sequence ID" value="MFD2707134.1"/>
    <property type="molecule type" value="Genomic_DNA"/>
</dbReference>
<evidence type="ECO:0000256" key="7">
    <source>
        <dbReference type="HAMAP-Rule" id="MF_00210"/>
    </source>
</evidence>
<evidence type="ECO:0000313" key="9">
    <source>
        <dbReference type="EMBL" id="MFD2707134.1"/>
    </source>
</evidence>
<comment type="subunit">
    <text evidence="7">Monomer.</text>
</comment>
<dbReference type="InterPro" id="IPR006264">
    <property type="entry name" value="EPSP_synthase"/>
</dbReference>
<organism evidence="9 10">
    <name type="scientific">Salibacterium lacus</name>
    <dbReference type="NCBI Taxonomy" id="1898109"/>
    <lineage>
        <taxon>Bacteria</taxon>
        <taxon>Bacillati</taxon>
        <taxon>Bacillota</taxon>
        <taxon>Bacilli</taxon>
        <taxon>Bacillales</taxon>
        <taxon>Bacillaceae</taxon>
    </lineage>
</organism>
<dbReference type="HAMAP" id="MF_00210">
    <property type="entry name" value="EPSP_synth"/>
    <property type="match status" value="1"/>
</dbReference>
<gene>
    <name evidence="7 9" type="primary">aroA</name>
    <name evidence="9" type="ORF">ACFSUB_16885</name>
</gene>
<keyword evidence="3 7" id="KW-0028">Amino-acid biosynthesis</keyword>
<feature type="binding site" evidence="7">
    <location>
        <position position="48"/>
    </location>
    <ligand>
        <name>3-phosphoshikimate</name>
        <dbReference type="ChEBI" id="CHEBI:145989"/>
    </ligand>
</feature>
<dbReference type="EC" id="2.5.1.19" evidence="7"/>
<keyword evidence="4 7" id="KW-0808">Transferase</keyword>
<feature type="binding site" evidence="7">
    <location>
        <position position="114"/>
    </location>
    <ligand>
        <name>phosphoenolpyruvate</name>
        <dbReference type="ChEBI" id="CHEBI:58702"/>
    </ligand>
</feature>
<feature type="binding site" evidence="7">
    <location>
        <position position="190"/>
    </location>
    <ligand>
        <name>3-phosphoshikimate</name>
        <dbReference type="ChEBI" id="CHEBI:145989"/>
    </ligand>
</feature>
<dbReference type="GO" id="GO:0003866">
    <property type="term" value="F:3-phosphoshikimate 1-carboxyvinyltransferase activity"/>
    <property type="evidence" value="ECO:0007669"/>
    <property type="project" value="UniProtKB-EC"/>
</dbReference>
<dbReference type="PANTHER" id="PTHR21090">
    <property type="entry name" value="AROM/DEHYDROQUINATE SYNTHASE"/>
    <property type="match status" value="1"/>
</dbReference>
<dbReference type="PANTHER" id="PTHR21090:SF5">
    <property type="entry name" value="PENTAFUNCTIONAL AROM POLYPEPTIDE"/>
    <property type="match status" value="1"/>
</dbReference>
<feature type="binding site" evidence="7">
    <location>
        <position position="191"/>
    </location>
    <ligand>
        <name>3-phosphoshikimate</name>
        <dbReference type="ChEBI" id="CHEBI:145989"/>
    </ligand>
</feature>
<evidence type="ECO:0000256" key="3">
    <source>
        <dbReference type="ARBA" id="ARBA00022605"/>
    </source>
</evidence>
<feature type="domain" description="Enolpyruvate transferase" evidence="8">
    <location>
        <begin position="30"/>
        <end position="439"/>
    </location>
</feature>
<protein>
    <recommendedName>
        <fullName evidence="7">3-phosphoshikimate 1-carboxyvinyltransferase</fullName>
        <ecNumber evidence="7">2.5.1.19</ecNumber>
    </recommendedName>
    <alternativeName>
        <fullName evidence="7">5-enolpyruvylshikimate-3-phosphate synthase</fullName>
        <shortName evidence="7">EPSP synthase</shortName>
        <shortName evidence="7">EPSPS</shortName>
    </alternativeName>
</protein>
<dbReference type="Pfam" id="PF00275">
    <property type="entry name" value="EPSP_synthase"/>
    <property type="match status" value="1"/>
</dbReference>
<feature type="active site" description="Proton acceptor" evidence="7">
    <location>
        <position position="334"/>
    </location>
</feature>
<feature type="binding site" evidence="7">
    <location>
        <position position="191"/>
    </location>
    <ligand>
        <name>phosphoenolpyruvate</name>
        <dbReference type="ChEBI" id="CHEBI:58702"/>
    </ligand>
</feature>
<feature type="binding site" evidence="7">
    <location>
        <position position="44"/>
    </location>
    <ligand>
        <name>3-phosphoshikimate</name>
        <dbReference type="ChEBI" id="CHEBI:145989"/>
    </ligand>
</feature>
<dbReference type="SUPFAM" id="SSF55205">
    <property type="entry name" value="EPT/RTPC-like"/>
    <property type="match status" value="1"/>
</dbReference>
<dbReference type="NCBIfam" id="TIGR01356">
    <property type="entry name" value="aroA"/>
    <property type="match status" value="1"/>
</dbReference>
<dbReference type="RefSeq" id="WP_380714454.1">
    <property type="nucleotide sequence ID" value="NZ_JBHUML010000006.1"/>
</dbReference>
<feature type="binding site" evidence="7">
    <location>
        <position position="143"/>
    </location>
    <ligand>
        <name>phosphoenolpyruvate</name>
        <dbReference type="ChEBI" id="CHEBI:58702"/>
    </ligand>
</feature>
<comment type="catalytic activity">
    <reaction evidence="6">
        <text>3-phosphoshikimate + phosphoenolpyruvate = 5-O-(1-carboxyvinyl)-3-phosphoshikimate + phosphate</text>
        <dbReference type="Rhea" id="RHEA:21256"/>
        <dbReference type="ChEBI" id="CHEBI:43474"/>
        <dbReference type="ChEBI" id="CHEBI:57701"/>
        <dbReference type="ChEBI" id="CHEBI:58702"/>
        <dbReference type="ChEBI" id="CHEBI:145989"/>
        <dbReference type="EC" id="2.5.1.19"/>
    </reaction>
    <physiologicalReaction direction="left-to-right" evidence="6">
        <dbReference type="Rhea" id="RHEA:21257"/>
    </physiologicalReaction>
</comment>
<accession>A0ABW5T7H2</accession>
<feature type="binding site" evidence="7">
    <location>
        <position position="43"/>
    </location>
    <ligand>
        <name>phosphoenolpyruvate</name>
        <dbReference type="ChEBI" id="CHEBI:58702"/>
    </ligand>
</feature>
<comment type="function">
    <text evidence="7">Catalyzes the transfer of the enolpyruvyl moiety of phosphoenolpyruvate (PEP) to the 5-hydroxyl of shikimate-3-phosphate (S3P) to produce enolpyruvyl shikimate-3-phosphate and inorganic phosphate.</text>
</comment>
<feature type="binding site" evidence="7">
    <location>
        <position position="431"/>
    </location>
    <ligand>
        <name>phosphoenolpyruvate</name>
        <dbReference type="ChEBI" id="CHEBI:58702"/>
    </ligand>
</feature>
<sequence length="453" mass="48899">MGMGEPDFRARSPWAALNDVDHVSIAPLKEGRLQADVTIPGSKSFTNRALIMAALAKGRSTLSGILKSDDSYWCIDALQKLGAAAEVNGDTVMMEGCGGSWPVQEADIYIGAAGTIARFLPGALAVAGSGTYTVEASKRMSERPVQPLMEALETLGADVEYIENEGAYPLRIRAQGLRGGDVSISGRTSSQFISGLLLAGPYAEETLKVRIPDYIVQHAYVNITLDLMKQFGADVAYNEDLTEMDVSAGGYKGQNMALEADASTASYFMALAALNNGRIRINNLTMQTNQPDIYMVDVYEKMGCTVIRGEDFIEVQGTPQLKGNFEISMKEMSDQTLTLAAVAPFADGPVTMTDVEHIRHHESDRIHAACTELRKMGIKVEEFSDGLRVHPGVPVGVELHSYDDHRVAMALSLIGTKVPGVSIEDPGCVSKTCPTFYDLLEHLGVSVSYRTAT</sequence>
<evidence type="ECO:0000313" key="10">
    <source>
        <dbReference type="Proteomes" id="UP001597520"/>
    </source>
</evidence>
<evidence type="ECO:0000256" key="5">
    <source>
        <dbReference type="ARBA" id="ARBA00023141"/>
    </source>
</evidence>
<feature type="binding site" evidence="7">
    <location>
        <position position="406"/>
    </location>
    <ligand>
        <name>phosphoenolpyruvate</name>
        <dbReference type="ChEBI" id="CHEBI:58702"/>
    </ligand>
</feature>
<feature type="binding site" evidence="7">
    <location>
        <position position="43"/>
    </location>
    <ligand>
        <name>3-phosphoshikimate</name>
        <dbReference type="ChEBI" id="CHEBI:145989"/>
    </ligand>
</feature>